<dbReference type="PANTHER" id="PTHR43080:SF2">
    <property type="entry name" value="CBS DOMAIN-CONTAINING PROTEIN"/>
    <property type="match status" value="1"/>
</dbReference>
<reference evidence="5 6" key="1">
    <citation type="submission" date="2016-10" db="EMBL/GenBank/DDBJ databases">
        <authorList>
            <person name="Varghese N."/>
            <person name="Submissions S."/>
        </authorList>
    </citation>
    <scope>NUCLEOTIDE SEQUENCE [LARGE SCALE GENOMIC DNA]</scope>
    <source>
        <strain evidence="5 6">DSM 13796</strain>
    </source>
</reference>
<dbReference type="InterPro" id="IPR000644">
    <property type="entry name" value="CBS_dom"/>
</dbReference>
<evidence type="ECO:0000259" key="3">
    <source>
        <dbReference type="PROSITE" id="PS51371"/>
    </source>
</evidence>
<dbReference type="InterPro" id="IPR051257">
    <property type="entry name" value="Diverse_CBS-Domain"/>
</dbReference>
<dbReference type="Pfam" id="PF01842">
    <property type="entry name" value="ACT"/>
    <property type="match status" value="1"/>
</dbReference>
<evidence type="ECO:0000256" key="1">
    <source>
        <dbReference type="ARBA" id="ARBA00023122"/>
    </source>
</evidence>
<dbReference type="Proteomes" id="UP000182762">
    <property type="component" value="Unassembled WGS sequence"/>
</dbReference>
<dbReference type="Pfam" id="PF00571">
    <property type="entry name" value="CBS"/>
    <property type="match status" value="2"/>
</dbReference>
<accession>A0A1I5WZA9</accession>
<gene>
    <name evidence="5" type="ORF">SAMN02745910_00819</name>
</gene>
<dbReference type="PANTHER" id="PTHR43080">
    <property type="entry name" value="CBS DOMAIN-CONTAINING PROTEIN CBSX3, MITOCHONDRIAL"/>
    <property type="match status" value="1"/>
</dbReference>
<dbReference type="EMBL" id="FOXX01000001">
    <property type="protein sequence ID" value="SFQ24926.1"/>
    <property type="molecule type" value="Genomic_DNA"/>
</dbReference>
<evidence type="ECO:0000313" key="6">
    <source>
        <dbReference type="Proteomes" id="UP000182762"/>
    </source>
</evidence>
<dbReference type="GeneID" id="93709572"/>
<dbReference type="CDD" id="cd04584">
    <property type="entry name" value="CBS_pair_AcuB_like"/>
    <property type="match status" value="1"/>
</dbReference>
<feature type="domain" description="CBS" evidence="3">
    <location>
        <begin position="7"/>
        <end position="65"/>
    </location>
</feature>
<dbReference type="InterPro" id="IPR046342">
    <property type="entry name" value="CBS_dom_sf"/>
</dbReference>
<protein>
    <submittedName>
        <fullName evidence="5">Acetoin utilization protein AcuB</fullName>
    </submittedName>
</protein>
<dbReference type="Gene3D" id="3.10.580.10">
    <property type="entry name" value="CBS-domain"/>
    <property type="match status" value="1"/>
</dbReference>
<evidence type="ECO:0000313" key="5">
    <source>
        <dbReference type="EMBL" id="SFQ24926.1"/>
    </source>
</evidence>
<dbReference type="CDD" id="cd04883">
    <property type="entry name" value="ACT_AcuB"/>
    <property type="match status" value="1"/>
</dbReference>
<keyword evidence="1 2" id="KW-0129">CBS domain</keyword>
<evidence type="ECO:0000259" key="4">
    <source>
        <dbReference type="PROSITE" id="PS51671"/>
    </source>
</evidence>
<dbReference type="InterPro" id="IPR045865">
    <property type="entry name" value="ACT-like_dom_sf"/>
</dbReference>
<feature type="domain" description="ACT" evidence="4">
    <location>
        <begin position="139"/>
        <end position="215"/>
    </location>
</feature>
<dbReference type="InterPro" id="IPR002912">
    <property type="entry name" value="ACT_dom"/>
</dbReference>
<dbReference type="Gene3D" id="3.30.2130.10">
    <property type="entry name" value="VC0802-like"/>
    <property type="match status" value="1"/>
</dbReference>
<evidence type="ECO:0000256" key="2">
    <source>
        <dbReference type="PROSITE-ProRule" id="PRU00703"/>
    </source>
</evidence>
<keyword evidence="6" id="KW-1185">Reference proteome</keyword>
<name>A0A1I5WZA9_9BACI</name>
<dbReference type="PROSITE" id="PS51671">
    <property type="entry name" value="ACT"/>
    <property type="match status" value="1"/>
</dbReference>
<dbReference type="SUPFAM" id="SSF54631">
    <property type="entry name" value="CBS-domain pair"/>
    <property type="match status" value="1"/>
</dbReference>
<sequence length="215" mass="24562">MIVEEIMSRNLITLLPTDKIKQAVVLMNKHHVRHIPVVDKEYTLLGIISDRDIKDAAPSIFAQDREFEEFEKPVHEIMTKNVIVAYPLDFVEEISFTFYENKISCLPIIHKGKLVGIVTKTDILNTLVQLTGAHQPGSQIEVKVPNVAGKLSEVTKLLSDHHLNILSVLVYPYKQDDTYRTIVFRIETLNPTKAIYALVEHGYEVLRPHITDVIR</sequence>
<proteinExistence type="predicted"/>
<organism evidence="5 6">
    <name type="scientific">Priestia endophytica DSM 13796</name>
    <dbReference type="NCBI Taxonomy" id="1121089"/>
    <lineage>
        <taxon>Bacteria</taxon>
        <taxon>Bacillati</taxon>
        <taxon>Bacillota</taxon>
        <taxon>Bacilli</taxon>
        <taxon>Bacillales</taxon>
        <taxon>Bacillaceae</taxon>
        <taxon>Priestia</taxon>
    </lineage>
</organism>
<dbReference type="PROSITE" id="PS51371">
    <property type="entry name" value="CBS"/>
    <property type="match status" value="2"/>
</dbReference>
<dbReference type="SMART" id="SM00116">
    <property type="entry name" value="CBS"/>
    <property type="match status" value="2"/>
</dbReference>
<dbReference type="RefSeq" id="WP_061802235.1">
    <property type="nucleotide sequence ID" value="NZ_FOXX01000001.1"/>
</dbReference>
<dbReference type="SUPFAM" id="SSF55021">
    <property type="entry name" value="ACT-like"/>
    <property type="match status" value="1"/>
</dbReference>
<feature type="domain" description="CBS" evidence="3">
    <location>
        <begin position="78"/>
        <end position="136"/>
    </location>
</feature>
<comment type="caution">
    <text evidence="5">The sequence shown here is derived from an EMBL/GenBank/DDBJ whole genome shotgun (WGS) entry which is preliminary data.</text>
</comment>